<feature type="compositionally biased region" description="Acidic residues" evidence="4">
    <location>
        <begin position="70"/>
        <end position="80"/>
    </location>
</feature>
<evidence type="ECO:0000256" key="2">
    <source>
        <dbReference type="ARBA" id="ARBA00022763"/>
    </source>
</evidence>
<dbReference type="Gene3D" id="3.40.50.10190">
    <property type="entry name" value="BRCT domain"/>
    <property type="match status" value="2"/>
</dbReference>
<feature type="compositionally biased region" description="Acidic residues" evidence="4">
    <location>
        <begin position="101"/>
        <end position="110"/>
    </location>
</feature>
<dbReference type="PANTHER" id="PTHR23196:SF1">
    <property type="entry name" value="PAX-INTERACTING PROTEIN 1"/>
    <property type="match status" value="1"/>
</dbReference>
<evidence type="ECO:0000313" key="6">
    <source>
        <dbReference type="EMBL" id="KOO30509.1"/>
    </source>
</evidence>
<proteinExistence type="predicted"/>
<dbReference type="PANTHER" id="PTHR23196">
    <property type="entry name" value="PAX TRANSCRIPTION ACTIVATION DOMAIN INTERACTING PROTEIN"/>
    <property type="match status" value="1"/>
</dbReference>
<dbReference type="InterPro" id="IPR036420">
    <property type="entry name" value="BRCT_dom_sf"/>
</dbReference>
<dbReference type="Pfam" id="PF16589">
    <property type="entry name" value="BRCT_2"/>
    <property type="match status" value="1"/>
</dbReference>
<dbReference type="PROSITE" id="PS50172">
    <property type="entry name" value="BRCT"/>
    <property type="match status" value="1"/>
</dbReference>
<evidence type="ECO:0000259" key="5">
    <source>
        <dbReference type="PROSITE" id="PS50172"/>
    </source>
</evidence>
<accession>A0A0M0JVF9</accession>
<feature type="compositionally biased region" description="Basic and acidic residues" evidence="4">
    <location>
        <begin position="165"/>
        <end position="182"/>
    </location>
</feature>
<feature type="domain" description="BRCT" evidence="5">
    <location>
        <begin position="199"/>
        <end position="299"/>
    </location>
</feature>
<evidence type="ECO:0000256" key="4">
    <source>
        <dbReference type="SAM" id="MobiDB-lite"/>
    </source>
</evidence>
<dbReference type="EMBL" id="JWZX01002208">
    <property type="protein sequence ID" value="KOO30509.1"/>
    <property type="molecule type" value="Genomic_DNA"/>
</dbReference>
<feature type="compositionally biased region" description="Low complexity" evidence="4">
    <location>
        <begin position="88"/>
        <end position="97"/>
    </location>
</feature>
<feature type="region of interest" description="Disordered" evidence="4">
    <location>
        <begin position="28"/>
        <end position="129"/>
    </location>
</feature>
<comment type="subcellular location">
    <subcellularLocation>
        <location evidence="1">Nucleus</location>
    </subcellularLocation>
</comment>
<dbReference type="GO" id="GO:0006974">
    <property type="term" value="P:DNA damage response"/>
    <property type="evidence" value="ECO:0007669"/>
    <property type="project" value="UniProtKB-KW"/>
</dbReference>
<evidence type="ECO:0000313" key="7">
    <source>
        <dbReference type="Proteomes" id="UP000037460"/>
    </source>
</evidence>
<dbReference type="GO" id="GO:0005634">
    <property type="term" value="C:nucleus"/>
    <property type="evidence" value="ECO:0007669"/>
    <property type="project" value="UniProtKB-SubCell"/>
</dbReference>
<evidence type="ECO:0000256" key="1">
    <source>
        <dbReference type="ARBA" id="ARBA00004123"/>
    </source>
</evidence>
<dbReference type="InterPro" id="IPR051579">
    <property type="entry name" value="DDR_Transcriptional_Reg"/>
</dbReference>
<dbReference type="InterPro" id="IPR001357">
    <property type="entry name" value="BRCT_dom"/>
</dbReference>
<reference evidence="7" key="1">
    <citation type="journal article" date="2015" name="PLoS Genet.">
        <title>Genome Sequence and Transcriptome Analyses of Chrysochromulina tobin: Metabolic Tools for Enhanced Algal Fitness in the Prominent Order Prymnesiales (Haptophyceae).</title>
        <authorList>
            <person name="Hovde B.T."/>
            <person name="Deodato C.R."/>
            <person name="Hunsperger H.M."/>
            <person name="Ryken S.A."/>
            <person name="Yost W."/>
            <person name="Jha R.K."/>
            <person name="Patterson J."/>
            <person name="Monnat R.J. Jr."/>
            <person name="Barlow S.B."/>
            <person name="Starkenburg S.R."/>
            <person name="Cattolico R.A."/>
        </authorList>
    </citation>
    <scope>NUCLEOTIDE SEQUENCE</scope>
    <source>
        <strain evidence="7">CCMP291</strain>
    </source>
</reference>
<keyword evidence="7" id="KW-1185">Reference proteome</keyword>
<comment type="caution">
    <text evidence="6">The sequence shown here is derived from an EMBL/GenBank/DDBJ whole genome shotgun (WGS) entry which is preliminary data.</text>
</comment>
<sequence length="417" mass="42912">MAALDRALDHAIDEDDTVWALLRDHGLGDGSLDDAMNEVRRRLTAPAEPTEEGAAVAPPLQATQGYGLTQEDEEDEDDDDVVRKAADGSKTAAKAGAGAEGSDDEDEEELAGATVVDDTAEAPAGDQDEVAVVPAVAASKAVAAKAAKAEAAAKAAANAEAEAEKEAQTAAEAEAKAAEAKAKSLSQDGGPGSGSATGGKREVHKNVRVGFSGFDNPDLRNKLTKIVKALKGSVEESKDAGAVLGCTHLVVDTAPPGGLKRTAKLCVAISRPLVRIVQAKWLAACEMAGTFVSAEPYLLEGEHAKDNWSFNATTSRKAAAEGSGCLHGVAFVVTNETKPSQADLKAIILAAGGEVLEKPPSGAKGNKGVVVVSTADEVRTWQKLASLPSVRCVLRADHVLTCVLKQALDTSNGRLEA</sequence>
<protein>
    <submittedName>
        <fullName evidence="6">Pax-interacting protein 1-like protein</fullName>
    </submittedName>
</protein>
<keyword evidence="3" id="KW-0539">Nucleus</keyword>
<feature type="compositionally biased region" description="Low complexity" evidence="4">
    <location>
        <begin position="45"/>
        <end position="59"/>
    </location>
</feature>
<gene>
    <name evidence="6" type="ORF">Ctob_010447</name>
</gene>
<name>A0A0M0JVF9_9EUKA</name>
<dbReference type="SUPFAM" id="SSF52113">
    <property type="entry name" value="BRCT domain"/>
    <property type="match status" value="1"/>
</dbReference>
<dbReference type="OrthoDB" id="342264at2759"/>
<dbReference type="SMART" id="SM00292">
    <property type="entry name" value="BRCT"/>
    <property type="match status" value="2"/>
</dbReference>
<dbReference type="CDD" id="cd18432">
    <property type="entry name" value="BRCT_PAXIP1_rpt6_like"/>
    <property type="match status" value="1"/>
</dbReference>
<evidence type="ECO:0000256" key="3">
    <source>
        <dbReference type="ARBA" id="ARBA00023242"/>
    </source>
</evidence>
<dbReference type="CDD" id="cd17744">
    <property type="entry name" value="BRCT_MDC1_rpt1"/>
    <property type="match status" value="1"/>
</dbReference>
<organism evidence="6 7">
    <name type="scientific">Chrysochromulina tobinii</name>
    <dbReference type="NCBI Taxonomy" id="1460289"/>
    <lineage>
        <taxon>Eukaryota</taxon>
        <taxon>Haptista</taxon>
        <taxon>Haptophyta</taxon>
        <taxon>Prymnesiophyceae</taxon>
        <taxon>Prymnesiales</taxon>
        <taxon>Chrysochromulinaceae</taxon>
        <taxon>Chrysochromulina</taxon>
    </lineage>
</organism>
<dbReference type="AlphaFoldDB" id="A0A0M0JVF9"/>
<keyword evidence="2" id="KW-0227">DNA damage</keyword>
<dbReference type="Proteomes" id="UP000037460">
    <property type="component" value="Unassembled WGS sequence"/>
</dbReference>
<feature type="region of interest" description="Disordered" evidence="4">
    <location>
        <begin position="165"/>
        <end position="202"/>
    </location>
</feature>